<protein>
    <submittedName>
        <fullName evidence="7">GPR1/FUN34/yaaH family-domain-containing protein</fullName>
    </submittedName>
</protein>
<dbReference type="GeneID" id="70137640"/>
<keyword evidence="5 6" id="KW-0472">Membrane</keyword>
<dbReference type="InterPro" id="IPR000791">
    <property type="entry name" value="Gpr1/Fun34/SatP-like"/>
</dbReference>
<evidence type="ECO:0000313" key="8">
    <source>
        <dbReference type="Proteomes" id="UP000758603"/>
    </source>
</evidence>
<dbReference type="AlphaFoldDB" id="A0A9P8UTT6"/>
<feature type="transmembrane region" description="Helical" evidence="6">
    <location>
        <begin position="36"/>
        <end position="55"/>
    </location>
</feature>
<dbReference type="PANTHER" id="PTHR31123">
    <property type="entry name" value="ACCUMULATION OF DYADS PROTEIN 2-RELATED"/>
    <property type="match status" value="1"/>
</dbReference>
<accession>A0A9P8UTT6</accession>
<dbReference type="Pfam" id="PF01184">
    <property type="entry name" value="Gpr1_Fun34_YaaH"/>
    <property type="match status" value="1"/>
</dbReference>
<evidence type="ECO:0000256" key="2">
    <source>
        <dbReference type="ARBA" id="ARBA00005587"/>
    </source>
</evidence>
<comment type="caution">
    <text evidence="7">The sequence shown here is derived from an EMBL/GenBank/DDBJ whole genome shotgun (WGS) entry which is preliminary data.</text>
</comment>
<feature type="transmembrane region" description="Helical" evidence="6">
    <location>
        <begin position="130"/>
        <end position="150"/>
    </location>
</feature>
<gene>
    <name evidence="7" type="ORF">BKA67DRAFT_674071</name>
</gene>
<name>A0A9P8UTT6_9PEZI</name>
<dbReference type="InterPro" id="IPR051633">
    <property type="entry name" value="AceTr"/>
</dbReference>
<dbReference type="EMBL" id="JAGPXC010000002">
    <property type="protein sequence ID" value="KAH6658228.1"/>
    <property type="molecule type" value="Genomic_DNA"/>
</dbReference>
<organism evidence="7 8">
    <name type="scientific">Truncatella angustata</name>
    <dbReference type="NCBI Taxonomy" id="152316"/>
    <lineage>
        <taxon>Eukaryota</taxon>
        <taxon>Fungi</taxon>
        <taxon>Dikarya</taxon>
        <taxon>Ascomycota</taxon>
        <taxon>Pezizomycotina</taxon>
        <taxon>Sordariomycetes</taxon>
        <taxon>Xylariomycetidae</taxon>
        <taxon>Amphisphaeriales</taxon>
        <taxon>Sporocadaceae</taxon>
        <taxon>Truncatella</taxon>
    </lineage>
</organism>
<feature type="transmembrane region" description="Helical" evidence="6">
    <location>
        <begin position="88"/>
        <end position="109"/>
    </location>
</feature>
<dbReference type="GO" id="GO:0005886">
    <property type="term" value="C:plasma membrane"/>
    <property type="evidence" value="ECO:0007669"/>
    <property type="project" value="TreeGrafter"/>
</dbReference>
<dbReference type="PANTHER" id="PTHR31123:SF7">
    <property type="entry name" value="MARVEL DOMAIN-CONTAINING PROTEIN"/>
    <property type="match status" value="1"/>
</dbReference>
<proteinExistence type="inferred from homology"/>
<dbReference type="RefSeq" id="XP_045962462.1">
    <property type="nucleotide sequence ID" value="XM_046108749.1"/>
</dbReference>
<feature type="transmembrane region" description="Helical" evidence="6">
    <location>
        <begin position="62"/>
        <end position="82"/>
    </location>
</feature>
<keyword evidence="4 6" id="KW-1133">Transmembrane helix</keyword>
<feature type="transmembrane region" description="Helical" evidence="6">
    <location>
        <begin position="156"/>
        <end position="175"/>
    </location>
</feature>
<dbReference type="GO" id="GO:0015123">
    <property type="term" value="F:acetate transmembrane transporter activity"/>
    <property type="evidence" value="ECO:0007669"/>
    <property type="project" value="TreeGrafter"/>
</dbReference>
<keyword evidence="8" id="KW-1185">Reference proteome</keyword>
<evidence type="ECO:0000256" key="6">
    <source>
        <dbReference type="SAM" id="Phobius"/>
    </source>
</evidence>
<sequence>MPPPDLDVEKLPSPGLEKTPDALAMSTKRLANPGPLGFGGFATVLMTLSLSMMGIRDVSNQAVFIGDLCFIAGLGLLVSAQWEMVRGNTFAFTVLSAFGLYYGGYGVLLMPSMGIVSSYGGQTAEYHNAFGLYLLVWSILNFFFLVASLTTNVANIVIYAGLELSYVLNCASHFSIADGKAAASQNLTTAAGAFGFLASLAGFYVVAHELCQDALPFNVPLGDTSLFARERRLGVKRN</sequence>
<dbReference type="OrthoDB" id="3648309at2759"/>
<evidence type="ECO:0000256" key="1">
    <source>
        <dbReference type="ARBA" id="ARBA00004141"/>
    </source>
</evidence>
<keyword evidence="3 6" id="KW-0812">Transmembrane</keyword>
<comment type="similarity">
    <text evidence="2">Belongs to the acetate uptake transporter (AceTr) (TC 2.A.96) family.</text>
</comment>
<evidence type="ECO:0000256" key="5">
    <source>
        <dbReference type="ARBA" id="ARBA00023136"/>
    </source>
</evidence>
<dbReference type="Proteomes" id="UP000758603">
    <property type="component" value="Unassembled WGS sequence"/>
</dbReference>
<evidence type="ECO:0000256" key="4">
    <source>
        <dbReference type="ARBA" id="ARBA00022989"/>
    </source>
</evidence>
<feature type="transmembrane region" description="Helical" evidence="6">
    <location>
        <begin position="187"/>
        <end position="207"/>
    </location>
</feature>
<reference evidence="7" key="1">
    <citation type="journal article" date="2021" name="Nat. Commun.">
        <title>Genetic determinants of endophytism in the Arabidopsis root mycobiome.</title>
        <authorList>
            <person name="Mesny F."/>
            <person name="Miyauchi S."/>
            <person name="Thiergart T."/>
            <person name="Pickel B."/>
            <person name="Atanasova L."/>
            <person name="Karlsson M."/>
            <person name="Huettel B."/>
            <person name="Barry K.W."/>
            <person name="Haridas S."/>
            <person name="Chen C."/>
            <person name="Bauer D."/>
            <person name="Andreopoulos W."/>
            <person name="Pangilinan J."/>
            <person name="LaButti K."/>
            <person name="Riley R."/>
            <person name="Lipzen A."/>
            <person name="Clum A."/>
            <person name="Drula E."/>
            <person name="Henrissat B."/>
            <person name="Kohler A."/>
            <person name="Grigoriev I.V."/>
            <person name="Martin F.M."/>
            <person name="Hacquard S."/>
        </authorList>
    </citation>
    <scope>NUCLEOTIDE SEQUENCE</scope>
    <source>
        <strain evidence="7">MPI-SDFR-AT-0073</strain>
    </source>
</reference>
<dbReference type="NCBIfam" id="NF038013">
    <property type="entry name" value="AceTr_1"/>
    <property type="match status" value="1"/>
</dbReference>
<evidence type="ECO:0000256" key="3">
    <source>
        <dbReference type="ARBA" id="ARBA00022692"/>
    </source>
</evidence>
<comment type="subcellular location">
    <subcellularLocation>
        <location evidence="1">Membrane</location>
        <topology evidence="1">Multi-pass membrane protein</topology>
    </subcellularLocation>
</comment>
<evidence type="ECO:0000313" key="7">
    <source>
        <dbReference type="EMBL" id="KAH6658228.1"/>
    </source>
</evidence>